<proteinExistence type="predicted"/>
<sequence>MGTIYSTVHSGVSDYDATVATSVKEALNNSFKSEVIAMLDGPTSLYQPKEPRTFKLRADSNIASETAPNETSGYVQYILSEKDTREKHVNVLLDYFAVHIEDIPQLILIVIVE</sequence>
<keyword evidence="2" id="KW-1185">Reference proteome</keyword>
<comment type="caution">
    <text evidence="1">The sequence shown here is derived from an EMBL/GenBank/DDBJ whole genome shotgun (WGS) entry which is preliminary data.</text>
</comment>
<organism evidence="1 2">
    <name type="scientific">Fusarium musae</name>
    <dbReference type="NCBI Taxonomy" id="1042133"/>
    <lineage>
        <taxon>Eukaryota</taxon>
        <taxon>Fungi</taxon>
        <taxon>Dikarya</taxon>
        <taxon>Ascomycota</taxon>
        <taxon>Pezizomycotina</taxon>
        <taxon>Sordariomycetes</taxon>
        <taxon>Hypocreomycetidae</taxon>
        <taxon>Hypocreales</taxon>
        <taxon>Nectriaceae</taxon>
        <taxon>Fusarium</taxon>
    </lineage>
</organism>
<name>A0A9P8DCU7_9HYPO</name>
<dbReference type="GeneID" id="68315922"/>
<dbReference type="AlphaFoldDB" id="A0A9P8DCU7"/>
<accession>A0A9P8DCU7</accession>
<dbReference type="Proteomes" id="UP000827133">
    <property type="component" value="Unassembled WGS sequence"/>
</dbReference>
<evidence type="ECO:0000313" key="2">
    <source>
        <dbReference type="Proteomes" id="UP000827133"/>
    </source>
</evidence>
<dbReference type="KEGG" id="fmu:J7337_008066"/>
<dbReference type="RefSeq" id="XP_044678608.1">
    <property type="nucleotide sequence ID" value="XM_044825691.1"/>
</dbReference>
<dbReference type="EMBL" id="JAHBCI010000006">
    <property type="protein sequence ID" value="KAG9499608.1"/>
    <property type="molecule type" value="Genomic_DNA"/>
</dbReference>
<evidence type="ECO:0000313" key="1">
    <source>
        <dbReference type="EMBL" id="KAG9499608.1"/>
    </source>
</evidence>
<gene>
    <name evidence="1" type="ORF">J7337_008066</name>
</gene>
<protein>
    <submittedName>
        <fullName evidence="1">Uncharacterized protein</fullName>
    </submittedName>
</protein>
<reference evidence="1" key="1">
    <citation type="journal article" date="2021" name="Mol. Plant Microbe Interact.">
        <title>Telomere to telomere genome assembly of Fusarium musae F31, causal agent of crown rot disease of banana.</title>
        <authorList>
            <person name="Degradi L."/>
            <person name="Tava V."/>
            <person name="Kunova A."/>
            <person name="Cortesi P."/>
            <person name="Saracchi M."/>
            <person name="Pasquali M."/>
        </authorList>
    </citation>
    <scope>NUCLEOTIDE SEQUENCE</scope>
    <source>
        <strain evidence="1">F31</strain>
    </source>
</reference>